<dbReference type="CDD" id="cd22191">
    <property type="entry name" value="DPBB_RlpA_EXP_N-like"/>
    <property type="match status" value="1"/>
</dbReference>
<keyword evidence="6" id="KW-1185">Reference proteome</keyword>
<dbReference type="OrthoDB" id="3565361at2759"/>
<feature type="domain" description="Heterokaryon incompatibility" evidence="4">
    <location>
        <begin position="232"/>
        <end position="370"/>
    </location>
</feature>
<dbReference type="InterPro" id="IPR002110">
    <property type="entry name" value="Ankyrin_rpt"/>
</dbReference>
<dbReference type="Proteomes" id="UP000696280">
    <property type="component" value="Unassembled WGS sequence"/>
</dbReference>
<reference evidence="5" key="1">
    <citation type="submission" date="2021-07" db="EMBL/GenBank/DDBJ databases">
        <authorList>
            <person name="Durling M."/>
        </authorList>
    </citation>
    <scope>NUCLEOTIDE SEQUENCE</scope>
</reference>
<dbReference type="Gene3D" id="2.40.40.10">
    <property type="entry name" value="RlpA-like domain"/>
    <property type="match status" value="1"/>
</dbReference>
<dbReference type="InterPro" id="IPR036770">
    <property type="entry name" value="Ankyrin_rpt-contain_sf"/>
</dbReference>
<feature type="repeat" description="ANK" evidence="3">
    <location>
        <begin position="1008"/>
        <end position="1040"/>
    </location>
</feature>
<evidence type="ECO:0000259" key="4">
    <source>
        <dbReference type="Pfam" id="PF06985"/>
    </source>
</evidence>
<comment type="caution">
    <text evidence="5">The sequence shown here is derived from an EMBL/GenBank/DDBJ whole genome shotgun (WGS) entry which is preliminary data.</text>
</comment>
<dbReference type="InterPro" id="IPR036908">
    <property type="entry name" value="RlpA-like_sf"/>
</dbReference>
<dbReference type="Pfam" id="PF06985">
    <property type="entry name" value="HET"/>
    <property type="match status" value="1"/>
</dbReference>
<proteinExistence type="predicted"/>
<dbReference type="Gene3D" id="1.25.40.20">
    <property type="entry name" value="Ankyrin repeat-containing domain"/>
    <property type="match status" value="1"/>
</dbReference>
<dbReference type="PANTHER" id="PTHR24198:SF165">
    <property type="entry name" value="ANKYRIN REPEAT-CONTAINING PROTEIN-RELATED"/>
    <property type="match status" value="1"/>
</dbReference>
<accession>A0A9N9L418</accession>
<feature type="repeat" description="ANK" evidence="3">
    <location>
        <begin position="975"/>
        <end position="1007"/>
    </location>
</feature>
<evidence type="ECO:0000313" key="5">
    <source>
        <dbReference type="EMBL" id="CAG8959084.1"/>
    </source>
</evidence>
<organism evidence="5 6">
    <name type="scientific">Hymenoscyphus fraxineus</name>
    <dbReference type="NCBI Taxonomy" id="746836"/>
    <lineage>
        <taxon>Eukaryota</taxon>
        <taxon>Fungi</taxon>
        <taxon>Dikarya</taxon>
        <taxon>Ascomycota</taxon>
        <taxon>Pezizomycotina</taxon>
        <taxon>Leotiomycetes</taxon>
        <taxon>Helotiales</taxon>
        <taxon>Helotiaceae</taxon>
        <taxon>Hymenoscyphus</taxon>
    </lineage>
</organism>
<dbReference type="EMBL" id="CAJVRL010000088">
    <property type="protein sequence ID" value="CAG8959084.1"/>
    <property type="molecule type" value="Genomic_DNA"/>
</dbReference>
<evidence type="ECO:0000256" key="1">
    <source>
        <dbReference type="ARBA" id="ARBA00022737"/>
    </source>
</evidence>
<dbReference type="PROSITE" id="PS50297">
    <property type="entry name" value="ANK_REP_REGION"/>
    <property type="match status" value="2"/>
</dbReference>
<name>A0A9N9L418_9HELO</name>
<evidence type="ECO:0000256" key="3">
    <source>
        <dbReference type="PROSITE-ProRule" id="PRU00023"/>
    </source>
</evidence>
<dbReference type="SUPFAM" id="SSF48403">
    <property type="entry name" value="Ankyrin repeat"/>
    <property type="match status" value="1"/>
</dbReference>
<dbReference type="Pfam" id="PF12796">
    <property type="entry name" value="Ank_2"/>
    <property type="match status" value="1"/>
</dbReference>
<evidence type="ECO:0000313" key="6">
    <source>
        <dbReference type="Proteomes" id="UP000696280"/>
    </source>
</evidence>
<gene>
    <name evidence="5" type="ORF">HYFRA_00012865</name>
</gene>
<dbReference type="PANTHER" id="PTHR24198">
    <property type="entry name" value="ANKYRIN REPEAT AND PROTEIN KINASE DOMAIN-CONTAINING PROTEIN"/>
    <property type="match status" value="1"/>
</dbReference>
<sequence>MASSKSTSLQKGGTKSSAIEERQPVILDFDRTFEQFHTSAARMRNHVLQLETHVLDRKELYKNSGRLHFITTVLLANEPADLKDTTGNAQGDQFVQPGAQTAEFLLTAKQLYSHDPEIRDRLAFKTLYECYKDDIEERKRQASDLLHGSFPLPRKAAELSGASVSAFRALWELHHHRLHRDFKEYWEGGSEQLATTHDDATCRCKNAPRFAISSSSEIHITEPGDYGSCVHYVAVSYRWRRPDPKGGRYNIKSDSLSRKKNTAPDEVLDRAIHFAVHCKIPFVWIDQECIRQNEHEEKETAIQSMDLVYQHAVASIGLLDVTITTQADMDILDSMLRLDELSAQQFVGSLKLLERLVKDEWMSRARVYQEVAAASSRMVLLLKCNPALHCAFRDRGNHLTNSLNILGEYDILYLENWTVISSDSVSKQSPARAPDRHLQEPIPWKEQKRGIHDPQYRPLVSVVEALQGLEGRSNSRIPDRITILGNLCTYRKRLNTHSIQNVGGVGSSMSTNVFALALLNGDLTLLSALNDTQLGGDCESFQLFPLSKSIRDCSLASGDPSDRISYQLKTHVLTEKGLETEGIIWAITERIDLLSLLNSLKFSEGEGDRLKSICLRVRVSNGNIDAKLREDIKELAIWATWSVIRFLYASTKYRHLSMVMYDWFKCFTTINIGLKTSVVGETEIVGFDNTLCSDHFQANGSGIECSWILYRLCKYGYIYAGRLERRLEDADPDGPLTAVFDCDGPEDIFTPLSISLSDSVKLRQGPVSFIVVKQESTTQQQVLCCKRLVRGVWEDTTHNRKCCLAWNIESDSTQVPFGADMRRQSEEDQSHQTVGKLLELQLEGNNEFQLDLPTLDKTPLRLPLKSGMPNHRYESTTHCSACDCSMVNTDYRACKACDVTICNICHLKGLGCAKAHEPRHMIVLNNLELPVECSLYMCIILKDLPALRRLLQLGYIKYTAKDKRLMDIATTPENAEQTALHRAAAEGKLAIVNVLLEAQSDTTIQDNFGETPLHYAAENGHFAVVKSLCEHVVQGDIRDNNNRSAYMCANSNNHTKRYMLQESIGNTILALARCRRGFGMMSSTEMALESPPGQARYDIEGGIGVTTPWLKADFLFLPRTILASRGLLADGFLQFLCNILSTVAVLASYVSAAALPLDTRATLASGTNAGSIFRFGDAAAAKALFWQSGSCGLSTYFPNTNKNLPLVAMTSTVMSKFGASQHNTLCGKTITMTYKGVTQKAIIADTNVSVDNSIDMTSDVWIKFGGHDGDGTLLKSLTWSISS</sequence>
<dbReference type="SMART" id="SM00248">
    <property type="entry name" value="ANK"/>
    <property type="match status" value="2"/>
</dbReference>
<protein>
    <recommendedName>
        <fullName evidence="4">Heterokaryon incompatibility domain-containing protein</fullName>
    </recommendedName>
</protein>
<keyword evidence="1" id="KW-0677">Repeat</keyword>
<keyword evidence="2 3" id="KW-0040">ANK repeat</keyword>
<dbReference type="PROSITE" id="PS50088">
    <property type="entry name" value="ANK_REPEAT"/>
    <property type="match status" value="2"/>
</dbReference>
<evidence type="ECO:0000256" key="2">
    <source>
        <dbReference type="ARBA" id="ARBA00023043"/>
    </source>
</evidence>
<dbReference type="InterPro" id="IPR010730">
    <property type="entry name" value="HET"/>
</dbReference>